<keyword evidence="2" id="KW-0503">Monooxygenase</keyword>
<keyword evidence="5" id="KW-1185">Reference proteome</keyword>
<dbReference type="SUPFAM" id="SSF51905">
    <property type="entry name" value="FAD/NAD(P)-binding domain"/>
    <property type="match status" value="1"/>
</dbReference>
<dbReference type="EMBL" id="BONW01000005">
    <property type="protein sequence ID" value="GIG86710.1"/>
    <property type="molecule type" value="Genomic_DNA"/>
</dbReference>
<dbReference type="Pfam" id="PF01494">
    <property type="entry name" value="FAD_binding_3"/>
    <property type="match status" value="1"/>
</dbReference>
<name>A0ABQ4DW78_9ACTN</name>
<gene>
    <name evidence="4" type="ORF">Pen02_16460</name>
</gene>
<dbReference type="InterPro" id="IPR002938">
    <property type="entry name" value="FAD-bd"/>
</dbReference>
<accession>A0ABQ4DW78</accession>
<evidence type="ECO:0000256" key="2">
    <source>
        <dbReference type="ARBA" id="ARBA00023033"/>
    </source>
</evidence>
<evidence type="ECO:0000313" key="4">
    <source>
        <dbReference type="EMBL" id="GIG86710.1"/>
    </source>
</evidence>
<reference evidence="4 5" key="1">
    <citation type="submission" date="2021-01" db="EMBL/GenBank/DDBJ databases">
        <title>Whole genome shotgun sequence of Plantactinospora endophytica NBRC 110450.</title>
        <authorList>
            <person name="Komaki H."/>
            <person name="Tamura T."/>
        </authorList>
    </citation>
    <scope>NUCLEOTIDE SEQUENCE [LARGE SCALE GENOMIC DNA]</scope>
    <source>
        <strain evidence="4 5">NBRC 110450</strain>
    </source>
</reference>
<dbReference type="PANTHER" id="PTHR13789:SF309">
    <property type="entry name" value="PUTATIVE (AFU_ORTHOLOGUE AFUA_6G14510)-RELATED"/>
    <property type="match status" value="1"/>
</dbReference>
<dbReference type="InterPro" id="IPR036188">
    <property type="entry name" value="FAD/NAD-bd_sf"/>
</dbReference>
<dbReference type="RefSeq" id="WP_203865323.1">
    <property type="nucleotide sequence ID" value="NZ_BONW01000005.1"/>
</dbReference>
<dbReference type="PANTHER" id="PTHR13789">
    <property type="entry name" value="MONOOXYGENASE"/>
    <property type="match status" value="1"/>
</dbReference>
<dbReference type="InterPro" id="IPR050493">
    <property type="entry name" value="FAD-dep_Monooxygenase_BioMet"/>
</dbReference>
<feature type="domain" description="FAD-binding" evidence="3">
    <location>
        <begin position="8"/>
        <end position="347"/>
    </location>
</feature>
<evidence type="ECO:0000256" key="1">
    <source>
        <dbReference type="ARBA" id="ARBA00023002"/>
    </source>
</evidence>
<dbReference type="PRINTS" id="PR00420">
    <property type="entry name" value="RNGMNOXGNASE"/>
</dbReference>
<proteinExistence type="predicted"/>
<sequence>MTQSTRTALVIGGGIAGPVAAMALHRAGIEAVVYEAHRDTADGIGGGLSIAPNGLNALAVLDADAVVGEVGVPMAGMVIQNATGRRLAEFGSPPGLPQMLFVWRPDLYRALYAEATRRGVRIEHGRRLVDITETADAVTAHFSDGTRASADVLVGADGLRSATRALLDPAAPRPRYTGLVSFGAQLAETGLAPTDDKMHMVFGKRAFLGYQVLDDGSGGWFVNLPHRAPLTAAEARQTSPERWLAVLREAFADDDRTPALSLLRRTAPEELLVVGPMEDLPSVPVWSRGRSVLVGDAAHAPSSSSGQGASLAVESAVQLARCLRDLPHPAAFGAYEQLRRSRVERVIAAGARTNRDKAAGPVGRLLRDLLMPLAMRFVKPERMAWQFDYRIDWDERVTAAPGTVPDPIKH</sequence>
<dbReference type="Proteomes" id="UP000646749">
    <property type="component" value="Unassembled WGS sequence"/>
</dbReference>
<evidence type="ECO:0000259" key="3">
    <source>
        <dbReference type="Pfam" id="PF01494"/>
    </source>
</evidence>
<comment type="caution">
    <text evidence="4">The sequence shown here is derived from an EMBL/GenBank/DDBJ whole genome shotgun (WGS) entry which is preliminary data.</text>
</comment>
<keyword evidence="1" id="KW-0560">Oxidoreductase</keyword>
<organism evidence="4 5">
    <name type="scientific">Plantactinospora endophytica</name>
    <dbReference type="NCBI Taxonomy" id="673535"/>
    <lineage>
        <taxon>Bacteria</taxon>
        <taxon>Bacillati</taxon>
        <taxon>Actinomycetota</taxon>
        <taxon>Actinomycetes</taxon>
        <taxon>Micromonosporales</taxon>
        <taxon>Micromonosporaceae</taxon>
        <taxon>Plantactinospora</taxon>
    </lineage>
</organism>
<protein>
    <submittedName>
        <fullName evidence="4">FAD-dependent oxidoreductase</fullName>
    </submittedName>
</protein>
<dbReference type="Gene3D" id="3.50.50.60">
    <property type="entry name" value="FAD/NAD(P)-binding domain"/>
    <property type="match status" value="1"/>
</dbReference>
<evidence type="ECO:0000313" key="5">
    <source>
        <dbReference type="Proteomes" id="UP000646749"/>
    </source>
</evidence>